<evidence type="ECO:0000313" key="8">
    <source>
        <dbReference type="EMBL" id="PAN09667.1"/>
    </source>
</evidence>
<dbReference type="Pfam" id="PF14368">
    <property type="entry name" value="LTP_2"/>
    <property type="match status" value="1"/>
</dbReference>
<feature type="signal peptide" evidence="6">
    <location>
        <begin position="1"/>
        <end position="27"/>
    </location>
</feature>
<proteinExistence type="inferred from homology"/>
<dbReference type="Proteomes" id="UP000243499">
    <property type="component" value="Chromosome 2"/>
</dbReference>
<comment type="similarity">
    <text evidence="1">Belongs to the plant LTP family.</text>
</comment>
<protein>
    <recommendedName>
        <fullName evidence="7">Bifunctional inhibitor/plant lipid transfer protein/seed storage helical domain-containing protein</fullName>
    </recommendedName>
</protein>
<organism evidence="8">
    <name type="scientific">Panicum hallii</name>
    <dbReference type="NCBI Taxonomy" id="206008"/>
    <lineage>
        <taxon>Eukaryota</taxon>
        <taxon>Viridiplantae</taxon>
        <taxon>Streptophyta</taxon>
        <taxon>Embryophyta</taxon>
        <taxon>Tracheophyta</taxon>
        <taxon>Spermatophyta</taxon>
        <taxon>Magnoliopsida</taxon>
        <taxon>Liliopsida</taxon>
        <taxon>Poales</taxon>
        <taxon>Poaceae</taxon>
        <taxon>PACMAD clade</taxon>
        <taxon>Panicoideae</taxon>
        <taxon>Panicodae</taxon>
        <taxon>Paniceae</taxon>
        <taxon>Panicinae</taxon>
        <taxon>Panicum</taxon>
        <taxon>Panicum sect. Panicum</taxon>
    </lineage>
</organism>
<keyword evidence="2 6" id="KW-0732">Signal</keyword>
<dbReference type="CDD" id="cd00010">
    <property type="entry name" value="AAI_LTSS"/>
    <property type="match status" value="1"/>
</dbReference>
<sequence length="203" mass="19658">MGLNLNLAMRLLAAAAVVASLAAPASGQGGAASCTASLITSFTPCLNFLTNSTNGGGSAPTQDCCRSLAALVNASTGCACLILTGNVPLGAPVNRTLAVMLPKACDSAAVPLQCRDTSAQIPAPGPVAAGAPSAALPPLLPATPATPEPEAPAPPVVDPTGTAPVSQGQTRPMVLPSSAWRASDHAPATAALVLLLAAGAALV</sequence>
<name>A0A2S3GVU6_9POAL</name>
<keyword evidence="3" id="KW-1015">Disulfide bond</keyword>
<feature type="compositionally biased region" description="Pro residues" evidence="5">
    <location>
        <begin position="138"/>
        <end position="157"/>
    </location>
</feature>
<evidence type="ECO:0000256" key="6">
    <source>
        <dbReference type="SAM" id="SignalP"/>
    </source>
</evidence>
<feature type="domain" description="Bifunctional inhibitor/plant lipid transfer protein/seed storage helical" evidence="7">
    <location>
        <begin position="17"/>
        <end position="114"/>
    </location>
</feature>
<accession>A0A2S3GVU6</accession>
<dbReference type="InterPro" id="IPR016140">
    <property type="entry name" value="Bifunc_inhib/LTP/seed_store"/>
</dbReference>
<dbReference type="SUPFAM" id="SSF47699">
    <property type="entry name" value="Bifunctional inhibitor/lipid-transfer protein/seed storage 2S albumin"/>
    <property type="match status" value="1"/>
</dbReference>
<dbReference type="Gramene" id="PAN09667">
    <property type="protein sequence ID" value="PAN09667"/>
    <property type="gene ID" value="PAHAL_2G043000"/>
</dbReference>
<evidence type="ECO:0000256" key="1">
    <source>
        <dbReference type="ARBA" id="ARBA00009748"/>
    </source>
</evidence>
<evidence type="ECO:0000256" key="4">
    <source>
        <dbReference type="ARBA" id="ARBA00023180"/>
    </source>
</evidence>
<keyword evidence="4" id="KW-0325">Glycoprotein</keyword>
<feature type="region of interest" description="Disordered" evidence="5">
    <location>
        <begin position="132"/>
        <end position="170"/>
    </location>
</feature>
<dbReference type="Gene3D" id="1.10.110.10">
    <property type="entry name" value="Plant lipid-transfer and hydrophobic proteins"/>
    <property type="match status" value="1"/>
</dbReference>
<evidence type="ECO:0000256" key="5">
    <source>
        <dbReference type="SAM" id="MobiDB-lite"/>
    </source>
</evidence>
<evidence type="ECO:0000256" key="2">
    <source>
        <dbReference type="ARBA" id="ARBA00022729"/>
    </source>
</evidence>
<gene>
    <name evidence="8" type="ORF">PAHAL_2G043000</name>
</gene>
<dbReference type="EMBL" id="CM008047">
    <property type="protein sequence ID" value="PAN09667.1"/>
    <property type="molecule type" value="Genomic_DNA"/>
</dbReference>
<evidence type="ECO:0000256" key="3">
    <source>
        <dbReference type="ARBA" id="ARBA00023157"/>
    </source>
</evidence>
<dbReference type="PANTHER" id="PTHR33044">
    <property type="entry name" value="BIFUNCTIONAL INHIBITOR/LIPID-TRANSFER PROTEIN/SEED STORAGE 2S ALBUMIN SUPERFAMILY PROTEIN-RELATED"/>
    <property type="match status" value="1"/>
</dbReference>
<dbReference type="InterPro" id="IPR036312">
    <property type="entry name" value="Bifun_inhib/LTP/seed_sf"/>
</dbReference>
<dbReference type="InterPro" id="IPR043325">
    <property type="entry name" value="LTSS"/>
</dbReference>
<dbReference type="AlphaFoldDB" id="A0A2S3GVU6"/>
<reference evidence="8" key="1">
    <citation type="submission" date="2018-04" db="EMBL/GenBank/DDBJ databases">
        <title>WGS assembly of Panicum hallii.</title>
        <authorList>
            <person name="Lovell J."/>
            <person name="Jenkins J."/>
            <person name="Lowry D."/>
            <person name="Mamidi S."/>
            <person name="Sreedasyam A."/>
            <person name="Weng X."/>
            <person name="Barry K."/>
            <person name="Bonette J."/>
            <person name="Campitelli B."/>
            <person name="Daum C."/>
            <person name="Gordon S."/>
            <person name="Gould B."/>
            <person name="Lipzen A."/>
            <person name="Macqueen A."/>
            <person name="Palacio-Mejia J."/>
            <person name="Plott C."/>
            <person name="Shakirov E."/>
            <person name="Shu S."/>
            <person name="Yoshinaga Y."/>
            <person name="Zane M."/>
            <person name="Rokhsar D."/>
            <person name="Grimwood J."/>
            <person name="Schmutz J."/>
            <person name="Juenger T."/>
        </authorList>
    </citation>
    <scope>NUCLEOTIDE SEQUENCE [LARGE SCALE GENOMIC DNA]</scope>
    <source>
        <strain evidence="8">FIL2</strain>
    </source>
</reference>
<feature type="chain" id="PRO_5015646617" description="Bifunctional inhibitor/plant lipid transfer protein/seed storage helical domain-containing protein" evidence="6">
    <location>
        <begin position="28"/>
        <end position="203"/>
    </location>
</feature>
<evidence type="ECO:0000259" key="7">
    <source>
        <dbReference type="Pfam" id="PF14368"/>
    </source>
</evidence>